<dbReference type="CDD" id="cd00303">
    <property type="entry name" value="retropepsin_like"/>
    <property type="match status" value="1"/>
</dbReference>
<protein>
    <submittedName>
        <fullName evidence="1">Uncharacterized protein</fullName>
    </submittedName>
</protein>
<evidence type="ECO:0000313" key="2">
    <source>
        <dbReference type="Proteomes" id="UP001385951"/>
    </source>
</evidence>
<keyword evidence="2" id="KW-1185">Reference proteome</keyword>
<dbReference type="AlphaFoldDB" id="A0AAW0FIF9"/>
<sequence>MLGRSQGTHNVAREAEIIASRLPLLRAATGPPIMVQGSIGGFITMWEDDDPRLKSVSMGFPASVHPLCSPNTRAQLSTGSSHSIIDFRFTRLCGLVHEMTPLRPGIDRVTLQGMLGPPMEVFGWVDVAFDILGYEFKHKCWVVDLHLPVEIQLGMD</sequence>
<reference evidence="1 2" key="1">
    <citation type="submission" date="2022-09" db="EMBL/GenBank/DDBJ databases">
        <authorList>
            <person name="Palmer J.M."/>
        </authorList>
    </citation>
    <scope>NUCLEOTIDE SEQUENCE [LARGE SCALE GENOMIC DNA]</scope>
    <source>
        <strain evidence="1 2">DSM 7382</strain>
    </source>
</reference>
<gene>
    <name evidence="1" type="ORF">QCA50_016616</name>
</gene>
<evidence type="ECO:0000313" key="1">
    <source>
        <dbReference type="EMBL" id="KAK7680376.1"/>
    </source>
</evidence>
<comment type="caution">
    <text evidence="1">The sequence shown here is derived from an EMBL/GenBank/DDBJ whole genome shotgun (WGS) entry which is preliminary data.</text>
</comment>
<dbReference type="Proteomes" id="UP001385951">
    <property type="component" value="Unassembled WGS sequence"/>
</dbReference>
<dbReference type="EMBL" id="JASBNA010000050">
    <property type="protein sequence ID" value="KAK7680376.1"/>
    <property type="molecule type" value="Genomic_DNA"/>
</dbReference>
<organism evidence="1 2">
    <name type="scientific">Cerrena zonata</name>
    <dbReference type="NCBI Taxonomy" id="2478898"/>
    <lineage>
        <taxon>Eukaryota</taxon>
        <taxon>Fungi</taxon>
        <taxon>Dikarya</taxon>
        <taxon>Basidiomycota</taxon>
        <taxon>Agaricomycotina</taxon>
        <taxon>Agaricomycetes</taxon>
        <taxon>Polyporales</taxon>
        <taxon>Cerrenaceae</taxon>
        <taxon>Cerrena</taxon>
    </lineage>
</organism>
<proteinExistence type="predicted"/>
<name>A0AAW0FIF9_9APHY</name>
<accession>A0AAW0FIF9</accession>